<evidence type="ECO:0000313" key="2">
    <source>
        <dbReference type="Proteomes" id="UP001157091"/>
    </source>
</evidence>
<proteinExistence type="predicted"/>
<dbReference type="Proteomes" id="UP001157091">
    <property type="component" value="Unassembled WGS sequence"/>
</dbReference>
<reference evidence="2" key="1">
    <citation type="journal article" date="2019" name="Int. J. Syst. Evol. Microbiol.">
        <title>The Global Catalogue of Microorganisms (GCM) 10K type strain sequencing project: providing services to taxonomists for standard genome sequencing and annotation.</title>
        <authorList>
            <consortium name="The Broad Institute Genomics Platform"/>
            <consortium name="The Broad Institute Genome Sequencing Center for Infectious Disease"/>
            <person name="Wu L."/>
            <person name="Ma J."/>
        </authorList>
    </citation>
    <scope>NUCLEOTIDE SEQUENCE [LARGE SCALE GENOMIC DNA]</scope>
    <source>
        <strain evidence="2">NBRC 106348</strain>
    </source>
</reference>
<evidence type="ECO:0000313" key="1">
    <source>
        <dbReference type="EMBL" id="GMA25126.1"/>
    </source>
</evidence>
<comment type="caution">
    <text evidence="1">The sequence shown here is derived from an EMBL/GenBank/DDBJ whole genome shotgun (WGS) entry which is preliminary data.</text>
</comment>
<gene>
    <name evidence="1" type="ORF">GCM10025864_28850</name>
</gene>
<keyword evidence="2" id="KW-1185">Reference proteome</keyword>
<name>A0ABQ6I4D2_9MICO</name>
<organism evidence="1 2">
    <name type="scientific">Luteimicrobium album</name>
    <dbReference type="NCBI Taxonomy" id="1054550"/>
    <lineage>
        <taxon>Bacteria</taxon>
        <taxon>Bacillati</taxon>
        <taxon>Actinomycetota</taxon>
        <taxon>Actinomycetes</taxon>
        <taxon>Micrococcales</taxon>
        <taxon>Luteimicrobium</taxon>
    </lineage>
</organism>
<accession>A0ABQ6I4D2</accession>
<dbReference type="RefSeq" id="WP_284293780.1">
    <property type="nucleotide sequence ID" value="NZ_BSUK01000001.1"/>
</dbReference>
<sequence>MKLPTALTLDAAPEPAAVGETLTVNGKLTRYGQSTGKYAGYSGRKVDVYFDPAGAAPHTKVGTATTDASGRFTKKVTAKTTGVWSAEYAGSTYYAAVRSAGDSVTVVKKKTRVSADASPEPVKKGAKVTVAGRLTHATAVRGTLRYTSYPHMTLTVWFDPAGAKGASKVATVTTSSSGTYSVKRTQSVAGTWSVRFAGTPSYAASAGKDTVAVK</sequence>
<dbReference type="EMBL" id="BSUK01000001">
    <property type="protein sequence ID" value="GMA25126.1"/>
    <property type="molecule type" value="Genomic_DNA"/>
</dbReference>
<protein>
    <submittedName>
        <fullName evidence="1">Uncharacterized protein</fullName>
    </submittedName>
</protein>